<dbReference type="InterPro" id="IPR029044">
    <property type="entry name" value="Nucleotide-diphossugar_trans"/>
</dbReference>
<dbReference type="RefSeq" id="WP_164452718.1">
    <property type="nucleotide sequence ID" value="NZ_JAAIJQ010000024.1"/>
</dbReference>
<dbReference type="InterPro" id="IPR007739">
    <property type="entry name" value="RgpF"/>
</dbReference>
<dbReference type="InterPro" id="IPR001173">
    <property type="entry name" value="Glyco_trans_2-like"/>
</dbReference>
<dbReference type="GO" id="GO:0016740">
    <property type="term" value="F:transferase activity"/>
    <property type="evidence" value="ECO:0007669"/>
    <property type="project" value="UniProtKB-KW"/>
</dbReference>
<dbReference type="PANTHER" id="PTHR43685:SF11">
    <property type="entry name" value="GLYCOSYLTRANSFERASE TAGX-RELATED"/>
    <property type="match status" value="1"/>
</dbReference>
<dbReference type="InterPro" id="IPR036412">
    <property type="entry name" value="HAD-like_sf"/>
</dbReference>
<feature type="domain" description="Glycosyltransferase 2-like" evidence="1">
    <location>
        <begin position="12"/>
        <end position="130"/>
    </location>
</feature>
<dbReference type="InterPro" id="IPR023214">
    <property type="entry name" value="HAD_sf"/>
</dbReference>
<keyword evidence="2" id="KW-0808">Transferase</keyword>
<name>A0A6M0K1P9_9GAMM</name>
<reference evidence="2 3" key="1">
    <citation type="submission" date="2020-02" db="EMBL/GenBank/DDBJ databases">
        <title>Genome sequences of Thiorhodococcus mannitoliphagus and Thiorhodococcus minor, purple sulfur photosynthetic bacteria in the gammaproteobacterial family, Chromatiaceae.</title>
        <authorList>
            <person name="Aviles F.A."/>
            <person name="Meyer T.E."/>
            <person name="Kyndt J.A."/>
        </authorList>
    </citation>
    <scope>NUCLEOTIDE SEQUENCE [LARGE SCALE GENOMIC DNA]</scope>
    <source>
        <strain evidence="2 3">DSM 11518</strain>
    </source>
</reference>
<evidence type="ECO:0000313" key="3">
    <source>
        <dbReference type="Proteomes" id="UP000483379"/>
    </source>
</evidence>
<keyword evidence="3" id="KW-1185">Reference proteome</keyword>
<dbReference type="InterPro" id="IPR050834">
    <property type="entry name" value="Glycosyltransf_2"/>
</dbReference>
<comment type="caution">
    <text evidence="2">The sequence shown here is derived from an EMBL/GenBank/DDBJ whole genome shotgun (WGS) entry which is preliminary data.</text>
</comment>
<dbReference type="PANTHER" id="PTHR43685">
    <property type="entry name" value="GLYCOSYLTRANSFERASE"/>
    <property type="match status" value="1"/>
</dbReference>
<dbReference type="Proteomes" id="UP000483379">
    <property type="component" value="Unassembled WGS sequence"/>
</dbReference>
<evidence type="ECO:0000259" key="1">
    <source>
        <dbReference type="Pfam" id="PF00535"/>
    </source>
</evidence>
<dbReference type="EMBL" id="JAAIJQ010000024">
    <property type="protein sequence ID" value="NEV62245.1"/>
    <property type="molecule type" value="Genomic_DNA"/>
</dbReference>
<dbReference type="Gene3D" id="3.40.50.1000">
    <property type="entry name" value="HAD superfamily/HAD-like"/>
    <property type="match status" value="1"/>
</dbReference>
<sequence>MQDARSAGPLVSIIVRTKDRRDTLRFALDACVAQSYRPLEIVLVNDGGCDVADLLAPLECQAGLRIQHLVHASSAGRCRAGNAGLERADGDYLIFLDDDDWLEPEHIAALVEALGSTPGTLAAYAGVRYCESPESEAIEILNAPYDPVAQRLANQIPIHAVLFSRRLRELGCRLDPQLDVFEDWDFWLQCAEHTDFLHVNQVSAGYRAGGASQAGWGRSAEQVAHARQQLLEKWKQRWSAQQLDEALRLPQERLGKAMEAHRDLHEAHEALLAAHERLDQDHANLHAEFGARDQAYRITSAALEELQGKHAELISGHQRLDAAHATLEKTCQDLRFELGELQESFKRVDYLYREASEAYRATLASTSWRVTVPIRALSKSVQRVKAGGRAMLGPLPVLVATASDAARISGGWRRLALKLLKRVQSDGVGGSARRVRFHMQRRAPSAMPSVVIAESPPYCPSDMQMTTLPTLRCGIVAHVFFVDLFPELCRYLARMPVPYHLMVSVATESAREAVLAQRDLLGENAHLTVKELPNRGRDIAPLVAGFRDEIAELDVIGHIHTKKSTYTGSAQFGEDWRRHLLDALLGDPQAVRAMLAQFAVDPSVGIVYPETFPGLPYWAHTWLSNRGHADALLDRLGFQDIDFGQYIDYPAGSMFWARSDALRPLLDLGLTTADFPEETGQTDSTLHHAIERCLVFSAQAAGLSRRLQYREQGRHCFRSYSPFVLGQYAPQALGERLRMGCADAAIVSFDLFDTLILRPFARPDAVFWMLEEKIARDFGIAAFASRRRQTESMLRATLGPGEDVSVEAIYGALAKLLDLSAETEKALCALEVATEQGLFAASPVVAQALAALKQAGRRLLLVSDMYLGEAHLRPVLKRLGLDVFDRLYVSADTGYRKDRGDVWDYLLAQEGLAQGGMEKPQLQHVGDNEHSDVQVLVDRGFTHPVHVMRPAALLGVLPGGQALIGNYRARPSWRNELLLGLTANRVNRQLTTSAVPSHQPFADPKIFGYAIVGPIVFVFLAWLIGRLRDDGVTSARFLSREGWLLEQAYRMMRAHPALADMASELPEGSYLYCARSVAGLAAIRDEVDLDLLLTAHYDGTLRQLLGARFGLPDLDAISARLGDQALDQVVRLPEDDFKVRGLLKRCLPEILAAATTLRQAVRDYWRGLGSDADSRPAIIDIGYSGTIQLALTKVIEAPLAGYYFVTNASAGRVLEQGGACASCFGNLLPLEQMDQEAIHRYALVLEAVLTSPEGQLAGFQRRDEGLVPVFKPEGQAQRNFAVIRAIHDGALALCRDLLDAAGPMALDGAWDLEAVSALLPMVVHRRLDIGALSDSLVVEDQYCGNQELTVLEFYDRQHAVANRA</sequence>
<dbReference type="Gene3D" id="3.90.550.10">
    <property type="entry name" value="Spore Coat Polysaccharide Biosynthesis Protein SpsA, Chain A"/>
    <property type="match status" value="1"/>
</dbReference>
<dbReference type="SUPFAM" id="SSF53448">
    <property type="entry name" value="Nucleotide-diphospho-sugar transferases"/>
    <property type="match status" value="1"/>
</dbReference>
<accession>A0A6M0K1P9</accession>
<dbReference type="SUPFAM" id="SSF56784">
    <property type="entry name" value="HAD-like"/>
    <property type="match status" value="1"/>
</dbReference>
<gene>
    <name evidence="2" type="ORF">G3446_10135</name>
</gene>
<proteinExistence type="predicted"/>
<dbReference type="Gene3D" id="1.10.150.400">
    <property type="match status" value="1"/>
</dbReference>
<dbReference type="Pfam" id="PF05045">
    <property type="entry name" value="RgpF"/>
    <property type="match status" value="1"/>
</dbReference>
<dbReference type="CDD" id="cd00761">
    <property type="entry name" value="Glyco_tranf_GTA_type"/>
    <property type="match status" value="1"/>
</dbReference>
<organism evidence="2 3">
    <name type="scientific">Thiorhodococcus minor</name>
    <dbReference type="NCBI Taxonomy" id="57489"/>
    <lineage>
        <taxon>Bacteria</taxon>
        <taxon>Pseudomonadati</taxon>
        <taxon>Pseudomonadota</taxon>
        <taxon>Gammaproteobacteria</taxon>
        <taxon>Chromatiales</taxon>
        <taxon>Chromatiaceae</taxon>
        <taxon>Thiorhodococcus</taxon>
    </lineage>
</organism>
<evidence type="ECO:0000313" key="2">
    <source>
        <dbReference type="EMBL" id="NEV62245.1"/>
    </source>
</evidence>
<protein>
    <submittedName>
        <fullName evidence="2">Glycosyltransferase</fullName>
    </submittedName>
</protein>
<dbReference type="Pfam" id="PF00535">
    <property type="entry name" value="Glycos_transf_2"/>
    <property type="match status" value="1"/>
</dbReference>